<keyword evidence="1" id="KW-1133">Transmembrane helix</keyword>
<sequence>MSLSSTLWYADPGATQHINKVIYAYGVGDVPIYAIINGNKHKGTIMNVLFMPDIGVSLLSIPSITELGFNVYFQRRDIRITRGREIFMAGKRLGETLYQLDITSQKEIAE</sequence>
<reference evidence="2 3" key="1">
    <citation type="submission" date="2022-05" db="EMBL/GenBank/DDBJ databases">
        <title>A multi-omics perspective on studying reproductive biology in Daphnia sinensis.</title>
        <authorList>
            <person name="Jia J."/>
        </authorList>
    </citation>
    <scope>NUCLEOTIDE SEQUENCE [LARGE SCALE GENOMIC DNA]</scope>
    <source>
        <strain evidence="2 3">WSL</strain>
    </source>
</reference>
<feature type="transmembrane region" description="Helical" evidence="1">
    <location>
        <begin position="54"/>
        <end position="73"/>
    </location>
</feature>
<organism evidence="2 3">
    <name type="scientific">Daphnia sinensis</name>
    <dbReference type="NCBI Taxonomy" id="1820382"/>
    <lineage>
        <taxon>Eukaryota</taxon>
        <taxon>Metazoa</taxon>
        <taxon>Ecdysozoa</taxon>
        <taxon>Arthropoda</taxon>
        <taxon>Crustacea</taxon>
        <taxon>Branchiopoda</taxon>
        <taxon>Diplostraca</taxon>
        <taxon>Cladocera</taxon>
        <taxon>Anomopoda</taxon>
        <taxon>Daphniidae</taxon>
        <taxon>Daphnia</taxon>
        <taxon>Daphnia similis group</taxon>
    </lineage>
</organism>
<proteinExistence type="predicted"/>
<keyword evidence="1" id="KW-0812">Transmembrane</keyword>
<gene>
    <name evidence="2" type="ORF">GHT06_019079</name>
</gene>
<keyword evidence="3" id="KW-1185">Reference proteome</keyword>
<accession>A0AAD5L0P8</accession>
<evidence type="ECO:0000313" key="2">
    <source>
        <dbReference type="EMBL" id="KAI9553811.1"/>
    </source>
</evidence>
<protein>
    <submittedName>
        <fullName evidence="2">Uncharacterized protein</fullName>
    </submittedName>
</protein>
<evidence type="ECO:0000313" key="3">
    <source>
        <dbReference type="Proteomes" id="UP000820818"/>
    </source>
</evidence>
<name>A0AAD5L0P8_9CRUS</name>
<comment type="caution">
    <text evidence="2">The sequence shown here is derived from an EMBL/GenBank/DDBJ whole genome shotgun (WGS) entry which is preliminary data.</text>
</comment>
<dbReference type="EMBL" id="WJBH02000008">
    <property type="protein sequence ID" value="KAI9553811.1"/>
    <property type="molecule type" value="Genomic_DNA"/>
</dbReference>
<keyword evidence="1" id="KW-0472">Membrane</keyword>
<dbReference type="Proteomes" id="UP000820818">
    <property type="component" value="Linkage Group LG8"/>
</dbReference>
<dbReference type="AlphaFoldDB" id="A0AAD5L0P8"/>
<evidence type="ECO:0000256" key="1">
    <source>
        <dbReference type="SAM" id="Phobius"/>
    </source>
</evidence>